<dbReference type="EMBL" id="RXNS01000012">
    <property type="protein sequence ID" value="RTR02053.1"/>
    <property type="molecule type" value="Genomic_DNA"/>
</dbReference>
<dbReference type="PANTHER" id="PTHR35370:SF4">
    <property type="entry name" value="TYPE VI SECRETION SYSTEM BASEPLATE SUBUNIT TSSF"/>
    <property type="match status" value="1"/>
</dbReference>
<dbReference type="NCBIfam" id="TIGR03359">
    <property type="entry name" value="VI_chp_6"/>
    <property type="match status" value="1"/>
</dbReference>
<dbReference type="Pfam" id="PF05947">
    <property type="entry name" value="T6SS_TssF"/>
    <property type="match status" value="1"/>
</dbReference>
<keyword evidence="2" id="KW-1185">Reference proteome</keyword>
<dbReference type="Proteomes" id="UP000267400">
    <property type="component" value="Unassembled WGS sequence"/>
</dbReference>
<gene>
    <name evidence="1" type="primary">tssF</name>
    <name evidence="1" type="ORF">EKG36_12975</name>
</gene>
<comment type="caution">
    <text evidence="1">The sequence shown here is derived from an EMBL/GenBank/DDBJ whole genome shotgun (WGS) entry which is preliminary data.</text>
</comment>
<accession>A0A431V1S0</accession>
<sequence>MMLNRYYRDELDFLKRQGREFAEGNPGLSRFLAEQSTDPDVERLLEGFAFLSGRLREKVDDEFPELTHSLIGMLWPNYLRPVPSMTVVQFTPHWHGLSGAQTVPRGTSLASREVEGTACTFRTCHELTLYPLAHDGVTARHSREASVVELDLAVHSDQPLDGLGVTDLRLHLGGSGYTARTLYLWLSHYLAGLELEVDGQRMALPTRLLAPVGFAAADALLPYPRNVYQGYRILQEYLCFPEAFQFFDLQGLGDHLPSRPAERVTLRFTFTRTLPADARVGDENLALYCTPAINLFAHDADPVDLSGERSAYRIRPSSRFPAHYEVFSVDEVTGWLESEAGRIRGEPRRYVPFESFEHQIERDRGRQALYYRVRVRDSLRGDGFDHDIAFVRGDEQACLGLRETISLRLTCSNRELPERLTIGDVCLPTEDSPAFAGFRNITRPTPAMRPTLDGSLLWTLISNLSLNYLSLLDRDALRSVLRVYDFRALVDRQAERIAQQRLAGIVDIQTQPVDRLYRGLPVRGLRSEMTLDQEAFGDEGSLFLFASVLSRFFSLYASINSFHELHVTNLHNRERYAWTLQSGQQPLM</sequence>
<name>A0A431V1S0_9GAMM</name>
<proteinExistence type="predicted"/>
<dbReference type="AlphaFoldDB" id="A0A431V1S0"/>
<evidence type="ECO:0000313" key="1">
    <source>
        <dbReference type="EMBL" id="RTR02053.1"/>
    </source>
</evidence>
<evidence type="ECO:0000313" key="2">
    <source>
        <dbReference type="Proteomes" id="UP000267400"/>
    </source>
</evidence>
<dbReference type="PANTHER" id="PTHR35370">
    <property type="entry name" value="CYTOPLASMIC PROTEIN-RELATED-RELATED"/>
    <property type="match status" value="1"/>
</dbReference>
<dbReference type="OrthoDB" id="9763676at2"/>
<organism evidence="1 2">
    <name type="scientific">Halomonas nitroreducens</name>
    <dbReference type="NCBI Taxonomy" id="447425"/>
    <lineage>
        <taxon>Bacteria</taxon>
        <taxon>Pseudomonadati</taxon>
        <taxon>Pseudomonadota</taxon>
        <taxon>Gammaproteobacteria</taxon>
        <taxon>Oceanospirillales</taxon>
        <taxon>Halomonadaceae</taxon>
        <taxon>Halomonas</taxon>
    </lineage>
</organism>
<dbReference type="PIRSF" id="PIRSF028304">
    <property type="entry name" value="UCP028304"/>
    <property type="match status" value="1"/>
</dbReference>
<reference evidence="1 2" key="1">
    <citation type="submission" date="2018-12" db="EMBL/GenBank/DDBJ databases">
        <authorList>
            <person name="Yu L."/>
        </authorList>
    </citation>
    <scope>NUCLEOTIDE SEQUENCE [LARGE SCALE GENOMIC DNA]</scope>
    <source>
        <strain evidence="1 2">11S</strain>
    </source>
</reference>
<dbReference type="InterPro" id="IPR010272">
    <property type="entry name" value="T6SS_TssF"/>
</dbReference>
<protein>
    <submittedName>
        <fullName evidence="1">Type VI secretion system baseplate subunit TssF</fullName>
    </submittedName>
</protein>